<protein>
    <submittedName>
        <fullName evidence="2">Uncharacterized protein</fullName>
    </submittedName>
</protein>
<evidence type="ECO:0000256" key="1">
    <source>
        <dbReference type="SAM" id="MobiDB-lite"/>
    </source>
</evidence>
<evidence type="ECO:0000313" key="2">
    <source>
        <dbReference type="EMBL" id="RDY14140.1"/>
    </source>
</evidence>
<name>A0A371IGL4_MUCPR</name>
<comment type="caution">
    <text evidence="2">The sequence shown here is derived from an EMBL/GenBank/DDBJ whole genome shotgun (WGS) entry which is preliminary data.</text>
</comment>
<evidence type="ECO:0000313" key="3">
    <source>
        <dbReference type="Proteomes" id="UP000257109"/>
    </source>
</evidence>
<feature type="region of interest" description="Disordered" evidence="1">
    <location>
        <begin position="97"/>
        <end position="125"/>
    </location>
</feature>
<proteinExistence type="predicted"/>
<feature type="compositionally biased region" description="Polar residues" evidence="1">
    <location>
        <begin position="114"/>
        <end position="125"/>
    </location>
</feature>
<dbReference type="Proteomes" id="UP000257109">
    <property type="component" value="Unassembled WGS sequence"/>
</dbReference>
<gene>
    <name evidence="2" type="ORF">CR513_00834</name>
</gene>
<accession>A0A371IGL4</accession>
<feature type="compositionally biased region" description="Basic and acidic residues" evidence="1">
    <location>
        <begin position="38"/>
        <end position="59"/>
    </location>
</feature>
<feature type="region of interest" description="Disordered" evidence="1">
    <location>
        <begin position="1"/>
        <end position="60"/>
    </location>
</feature>
<dbReference type="EMBL" id="QJKJ01000125">
    <property type="protein sequence ID" value="RDY14140.1"/>
    <property type="molecule type" value="Genomic_DNA"/>
</dbReference>
<reference evidence="2" key="1">
    <citation type="submission" date="2018-05" db="EMBL/GenBank/DDBJ databases">
        <title>Draft genome of Mucuna pruriens seed.</title>
        <authorList>
            <person name="Nnadi N.E."/>
            <person name="Vos R."/>
            <person name="Hasami M.H."/>
            <person name="Devisetty U.K."/>
            <person name="Aguiy J.C."/>
        </authorList>
    </citation>
    <scope>NUCLEOTIDE SEQUENCE [LARGE SCALE GENOMIC DNA]</scope>
    <source>
        <strain evidence="2">JCA_2017</strain>
    </source>
</reference>
<sequence length="125" mass="13608">MNRDGRLRQGGSSLLEGQIRQVGIASEPGYNRHPHKPPRSERHGRNRTDERIDKQDVRAPHLGATLNVAATAQGSLNYPPGFTLPFNNVHAYEMSHGWNGNTEEQPVVEGSKQAGANNTGTTQGS</sequence>
<organism evidence="2 3">
    <name type="scientific">Mucuna pruriens</name>
    <name type="common">Velvet bean</name>
    <name type="synonym">Dolichos pruriens</name>
    <dbReference type="NCBI Taxonomy" id="157652"/>
    <lineage>
        <taxon>Eukaryota</taxon>
        <taxon>Viridiplantae</taxon>
        <taxon>Streptophyta</taxon>
        <taxon>Embryophyta</taxon>
        <taxon>Tracheophyta</taxon>
        <taxon>Spermatophyta</taxon>
        <taxon>Magnoliopsida</taxon>
        <taxon>eudicotyledons</taxon>
        <taxon>Gunneridae</taxon>
        <taxon>Pentapetalae</taxon>
        <taxon>rosids</taxon>
        <taxon>fabids</taxon>
        <taxon>Fabales</taxon>
        <taxon>Fabaceae</taxon>
        <taxon>Papilionoideae</taxon>
        <taxon>50 kb inversion clade</taxon>
        <taxon>NPAAA clade</taxon>
        <taxon>indigoferoid/millettioid clade</taxon>
        <taxon>Phaseoleae</taxon>
        <taxon>Mucuna</taxon>
    </lineage>
</organism>
<keyword evidence="3" id="KW-1185">Reference proteome</keyword>
<dbReference type="AlphaFoldDB" id="A0A371IGL4"/>
<feature type="non-terminal residue" evidence="2">
    <location>
        <position position="1"/>
    </location>
</feature>